<organism evidence="2 3">
    <name type="scientific">Natrinema pallidum</name>
    <dbReference type="NCBI Taxonomy" id="69527"/>
    <lineage>
        <taxon>Archaea</taxon>
        <taxon>Methanobacteriati</taxon>
        <taxon>Methanobacteriota</taxon>
        <taxon>Stenosarchaea group</taxon>
        <taxon>Halobacteria</taxon>
        <taxon>Halobacteriales</taxon>
        <taxon>Natrialbaceae</taxon>
        <taxon>Natrinema</taxon>
    </lineage>
</organism>
<name>A0A4P9TKM9_9EURY</name>
<feature type="region of interest" description="Disordered" evidence="1">
    <location>
        <begin position="1"/>
        <end position="42"/>
    </location>
</feature>
<sequence length="145" mass="15887">MIGIAPISLSGCLGSTNRSQNPSIESSEEKKSSEDSDVKSSSDILQASLVGSIPDGAHVVEDDVERLMNDKYISKVLEEAYKQYEDGMEDDLGKNEDIILASVTDNELTNVENYLESGSKFVNYNGVPFLLMHYSMSFESDTSNS</sequence>
<feature type="compositionally biased region" description="Basic and acidic residues" evidence="1">
    <location>
        <begin position="27"/>
        <end position="40"/>
    </location>
</feature>
<keyword evidence="3" id="KW-1185">Reference proteome</keyword>
<dbReference type="RefSeq" id="WP_138655149.1">
    <property type="nucleotide sequence ID" value="NZ_CP040637.1"/>
</dbReference>
<evidence type="ECO:0000313" key="2">
    <source>
        <dbReference type="EMBL" id="QCW04662.1"/>
    </source>
</evidence>
<proteinExistence type="predicted"/>
<accession>A0A4P9TKM9</accession>
<dbReference type="GeneID" id="96157568"/>
<dbReference type="AlphaFoldDB" id="A0A4P9TKM9"/>
<gene>
    <name evidence="2" type="ORF">FGF80_16150</name>
</gene>
<evidence type="ECO:0000256" key="1">
    <source>
        <dbReference type="SAM" id="MobiDB-lite"/>
    </source>
</evidence>
<protein>
    <submittedName>
        <fullName evidence="2">Uncharacterized protein</fullName>
    </submittedName>
</protein>
<reference evidence="3" key="1">
    <citation type="submission" date="2019-05" db="EMBL/GenBank/DDBJ databases">
        <title>Complete Genome Sequence and Methylation Pattern of the Halophilic Archaeon Natrinema pallidum BOL6-1.</title>
        <authorList>
            <person name="DasSarma P."/>
            <person name="DasSarma B.P."/>
            <person name="DasSarma S.L."/>
            <person name="Martinez F.L."/>
            <person name="Guzman D."/>
            <person name="Roberts R.J."/>
            <person name="DasSarma S."/>
        </authorList>
    </citation>
    <scope>NUCLEOTIDE SEQUENCE [LARGE SCALE GENOMIC DNA]</scope>
    <source>
        <strain evidence="3">BOL6-1</strain>
    </source>
</reference>
<dbReference type="Proteomes" id="UP000307562">
    <property type="component" value="Chromosome"/>
</dbReference>
<dbReference type="EMBL" id="CP040637">
    <property type="protein sequence ID" value="QCW04662.1"/>
    <property type="molecule type" value="Genomic_DNA"/>
</dbReference>
<dbReference type="KEGG" id="npl:FGF80_16150"/>
<evidence type="ECO:0000313" key="3">
    <source>
        <dbReference type="Proteomes" id="UP000307562"/>
    </source>
</evidence>
<feature type="compositionally biased region" description="Polar residues" evidence="1">
    <location>
        <begin position="13"/>
        <end position="22"/>
    </location>
</feature>